<name>A0A0P1F000_9RHOB</name>
<keyword evidence="1 4" id="KW-0808">Transferase</keyword>
<dbReference type="Proteomes" id="UP000050783">
    <property type="component" value="Unassembled WGS sequence"/>
</dbReference>
<keyword evidence="2" id="KW-0325">Glycoprotein</keyword>
<dbReference type="GO" id="GO:0008146">
    <property type="term" value="F:sulfotransferase activity"/>
    <property type="evidence" value="ECO:0007669"/>
    <property type="project" value="InterPro"/>
</dbReference>
<dbReference type="InterPro" id="IPR027417">
    <property type="entry name" value="P-loop_NTPase"/>
</dbReference>
<evidence type="ECO:0000256" key="1">
    <source>
        <dbReference type="ARBA" id="ARBA00022679"/>
    </source>
</evidence>
<dbReference type="Pfam" id="PF00685">
    <property type="entry name" value="Sulfotransfer_1"/>
    <property type="match status" value="1"/>
</dbReference>
<sequence length="332" mass="38460">MQGMKGLPKGQWLAPVEARLPDFIICGAMKCGTSTLHSILATHPNVFIPEGEINFFDMDDIFQHSDFAFHGQGRWVGPQLEVDPQLYWKWYQNQFENAPADSIIGEDSTCYLPSEHAGSRIAMQKKAIKTIVCIRQPSQRAYSQYWHLVRSGRALFSFEDTIRFLPHSVLERSMYLSQIRRFLCDIPRERVYIFVLEEFMSDKAQVLKELSEFLGLDHGLFAEDAKEIWTNRAILPRSLKLQLVVNRLFRAKGNTRYAERLPFALDGIKDPCAGIPTRVMLKLHRAVNRSHPKNPPPMRPETREFLDAIFQRELRGLDEIVGKDLTRLWFPR</sequence>
<organism evidence="4 5">
    <name type="scientific">Ruegeria atlantica</name>
    <dbReference type="NCBI Taxonomy" id="81569"/>
    <lineage>
        <taxon>Bacteria</taxon>
        <taxon>Pseudomonadati</taxon>
        <taxon>Pseudomonadota</taxon>
        <taxon>Alphaproteobacteria</taxon>
        <taxon>Rhodobacterales</taxon>
        <taxon>Roseobacteraceae</taxon>
        <taxon>Ruegeria</taxon>
    </lineage>
</organism>
<evidence type="ECO:0000313" key="4">
    <source>
        <dbReference type="EMBL" id="CUH49045.1"/>
    </source>
</evidence>
<dbReference type="SUPFAM" id="SSF52540">
    <property type="entry name" value="P-loop containing nucleoside triphosphate hydrolases"/>
    <property type="match status" value="1"/>
</dbReference>
<feature type="domain" description="Sulfotransferase" evidence="3">
    <location>
        <begin position="21"/>
        <end position="229"/>
    </location>
</feature>
<dbReference type="EMBL" id="CYPU01000055">
    <property type="protein sequence ID" value="CUH49045.1"/>
    <property type="molecule type" value="Genomic_DNA"/>
</dbReference>
<dbReference type="InterPro" id="IPR037359">
    <property type="entry name" value="NST/OST"/>
</dbReference>
<gene>
    <name evidence="4" type="ORF">RUA4292_03239</name>
</gene>
<proteinExistence type="predicted"/>
<dbReference type="AlphaFoldDB" id="A0A0P1F000"/>
<dbReference type="Gene3D" id="3.40.50.300">
    <property type="entry name" value="P-loop containing nucleotide triphosphate hydrolases"/>
    <property type="match status" value="1"/>
</dbReference>
<evidence type="ECO:0000313" key="5">
    <source>
        <dbReference type="Proteomes" id="UP000050783"/>
    </source>
</evidence>
<dbReference type="PANTHER" id="PTHR10605">
    <property type="entry name" value="HEPARAN SULFATE SULFOTRANSFERASE"/>
    <property type="match status" value="1"/>
</dbReference>
<dbReference type="PANTHER" id="PTHR10605:SF56">
    <property type="entry name" value="BIFUNCTIONAL HEPARAN SULFATE N-DEACETYLASE_N-SULFOTRANSFERASE"/>
    <property type="match status" value="1"/>
</dbReference>
<protein>
    <submittedName>
        <fullName evidence="4">Sulfotransferase domain protein</fullName>
    </submittedName>
</protein>
<reference evidence="4 5" key="1">
    <citation type="submission" date="2015-09" db="EMBL/GenBank/DDBJ databases">
        <authorList>
            <consortium name="Swine Surveillance"/>
        </authorList>
    </citation>
    <scope>NUCLEOTIDE SEQUENCE [LARGE SCALE GENOMIC DNA]</scope>
    <source>
        <strain evidence="4 5">CECT 4292</strain>
    </source>
</reference>
<dbReference type="InterPro" id="IPR000863">
    <property type="entry name" value="Sulfotransferase_dom"/>
</dbReference>
<evidence type="ECO:0000259" key="3">
    <source>
        <dbReference type="Pfam" id="PF00685"/>
    </source>
</evidence>
<evidence type="ECO:0000256" key="2">
    <source>
        <dbReference type="ARBA" id="ARBA00023180"/>
    </source>
</evidence>
<dbReference type="OrthoDB" id="981508at2"/>
<accession>A0A0P1F000</accession>